<dbReference type="SUPFAM" id="SSF52172">
    <property type="entry name" value="CheY-like"/>
    <property type="match status" value="1"/>
</dbReference>
<gene>
    <name evidence="5" type="ORF">M1843_06080</name>
</gene>
<evidence type="ECO:0000313" key="6">
    <source>
        <dbReference type="Proteomes" id="UP001651050"/>
    </source>
</evidence>
<dbReference type="SMART" id="SM00448">
    <property type="entry name" value="REC"/>
    <property type="match status" value="1"/>
</dbReference>
<evidence type="ECO:0000313" key="5">
    <source>
        <dbReference type="EMBL" id="MCK9793310.1"/>
    </source>
</evidence>
<sequence>MAPRVGELRPLRPGSQAPGDRRRPPPSGGTVVRTRVNGREARYVATGGRRVVVIDDDPSIREVAALALTAVGGHEVHTAGDGTEGLEVARRVRPDAILLDVMMPVHDGPAVLGRLRALPELRDVPVVFLTAKVGTKDISRLDGVGAVAVITKPFDPLGLAGELAAVLGWDA</sequence>
<dbReference type="PANTHER" id="PTHR44591">
    <property type="entry name" value="STRESS RESPONSE REGULATOR PROTEIN 1"/>
    <property type="match status" value="1"/>
</dbReference>
<dbReference type="PROSITE" id="PS50110">
    <property type="entry name" value="RESPONSE_REGULATORY"/>
    <property type="match status" value="1"/>
</dbReference>
<feature type="domain" description="Response regulatory" evidence="4">
    <location>
        <begin position="50"/>
        <end position="167"/>
    </location>
</feature>
<dbReference type="Pfam" id="PF00072">
    <property type="entry name" value="Response_reg"/>
    <property type="match status" value="1"/>
</dbReference>
<keyword evidence="1 2" id="KW-0597">Phosphoprotein</keyword>
<evidence type="ECO:0000259" key="4">
    <source>
        <dbReference type="PROSITE" id="PS50110"/>
    </source>
</evidence>
<feature type="region of interest" description="Disordered" evidence="3">
    <location>
        <begin position="1"/>
        <end position="32"/>
    </location>
</feature>
<comment type="caution">
    <text evidence="5">The sequence shown here is derived from an EMBL/GenBank/DDBJ whole genome shotgun (WGS) entry which is preliminary data.</text>
</comment>
<keyword evidence="6" id="KW-1185">Reference proteome</keyword>
<organism evidence="5 6">
    <name type="scientific">Isoptericola peretonis</name>
    <dbReference type="NCBI Taxonomy" id="2918523"/>
    <lineage>
        <taxon>Bacteria</taxon>
        <taxon>Bacillati</taxon>
        <taxon>Actinomycetota</taxon>
        <taxon>Actinomycetes</taxon>
        <taxon>Micrococcales</taxon>
        <taxon>Promicromonosporaceae</taxon>
        <taxon>Isoptericola</taxon>
    </lineage>
</organism>
<dbReference type="InterPro" id="IPR050595">
    <property type="entry name" value="Bact_response_regulator"/>
</dbReference>
<evidence type="ECO:0000256" key="1">
    <source>
        <dbReference type="ARBA" id="ARBA00022553"/>
    </source>
</evidence>
<reference evidence="5 6" key="1">
    <citation type="submission" date="2022-02" db="EMBL/GenBank/DDBJ databases">
        <title>The car tank lid bacteriome: a reservoir of bacteria with potential in bioremediation of fuel.</title>
        <authorList>
            <person name="Vidal-Verdu A."/>
            <person name="Gomez-Martinez D."/>
            <person name="Latorre-Perez A."/>
            <person name="Pereto J."/>
            <person name="Porcar M."/>
        </authorList>
    </citation>
    <scope>NUCLEOTIDE SEQUENCE [LARGE SCALE GENOMIC DNA]</scope>
    <source>
        <strain evidence="5 6">4D.3</strain>
    </source>
</reference>
<proteinExistence type="predicted"/>
<feature type="compositionally biased region" description="Basic and acidic residues" evidence="3">
    <location>
        <begin position="1"/>
        <end position="10"/>
    </location>
</feature>
<evidence type="ECO:0000256" key="2">
    <source>
        <dbReference type="PROSITE-ProRule" id="PRU00169"/>
    </source>
</evidence>
<dbReference type="CDD" id="cd17552">
    <property type="entry name" value="REC_RR468-like"/>
    <property type="match status" value="1"/>
</dbReference>
<feature type="modified residue" description="4-aspartylphosphate" evidence="2">
    <location>
        <position position="100"/>
    </location>
</feature>
<name>A0ABT0J1D2_9MICO</name>
<accession>A0ABT0J1D2</accession>
<dbReference type="PANTHER" id="PTHR44591:SF3">
    <property type="entry name" value="RESPONSE REGULATORY DOMAIN-CONTAINING PROTEIN"/>
    <property type="match status" value="1"/>
</dbReference>
<dbReference type="Gene3D" id="3.40.50.2300">
    <property type="match status" value="1"/>
</dbReference>
<protein>
    <submittedName>
        <fullName evidence="5">Response regulator</fullName>
    </submittedName>
</protein>
<evidence type="ECO:0000256" key="3">
    <source>
        <dbReference type="SAM" id="MobiDB-lite"/>
    </source>
</evidence>
<dbReference type="InterPro" id="IPR011006">
    <property type="entry name" value="CheY-like_superfamily"/>
</dbReference>
<dbReference type="InterPro" id="IPR001789">
    <property type="entry name" value="Sig_transdc_resp-reg_receiver"/>
</dbReference>
<dbReference type="EMBL" id="JALQCY010000002">
    <property type="protein sequence ID" value="MCK9793310.1"/>
    <property type="molecule type" value="Genomic_DNA"/>
</dbReference>
<dbReference type="Proteomes" id="UP001651050">
    <property type="component" value="Unassembled WGS sequence"/>
</dbReference>